<protein>
    <submittedName>
        <fullName evidence="1">Uncharacterized protein</fullName>
    </submittedName>
</protein>
<accession>A0A9N9WG97</accession>
<evidence type="ECO:0000313" key="1">
    <source>
        <dbReference type="EMBL" id="CAG9790578.1"/>
    </source>
</evidence>
<keyword evidence="2" id="KW-1185">Reference proteome</keyword>
<sequence>MKTTWHLFHSGKREWLLPFERPSPMPPYGLITTTEEPKDFITTLNHYKTTHSEGYFSTFLTYLFYVISEKPDRDVRLLSLAVAKEYAYSYILYKSLPERKSTLAPGITYIIDFINTFFNVKEGLELFKALDNLNKFPNTTANAYEILRTLTKAIFAPYIRFTGTMKSRMLIESINNEIVRANDNEIVERAKSSKENVTNGTDLRRLGFFTNRTRFLVVDRKESDQSEDEENIIRNIQNKLRYTSNFIYEIKDAKKSNANVKLVKSSDETPVFTKRTTEYNPFQKHIARFKIVTRKTDSSKREKILSTTMTKSYKHKLKIKEKHSETFDNYVKFQKIQHDAKLQLGKVTKNYYMDKRIADDRYKQTTLKRKIFGRTIYHKPNVEIIKLSKAPTIDTHNKNRYITKTIGSKTNEAAHVTTKKKTVIPKNKRHKIPLKTFVLVNDFGRNPLKITSLIKNKNVKVYKPHAHGVTESKGDIDEKFKGRNSVLSKITAPTSYSYEEDELKFNINDAFKHNELYYKARQFDLNPERKEGINKLSSYSSEEAAIKSNLYKVIGFNHIVRNATFGHIYSR</sequence>
<gene>
    <name evidence="1" type="ORF">DIATSA_LOCUS8243</name>
</gene>
<dbReference type="EMBL" id="OU893353">
    <property type="protein sequence ID" value="CAG9790578.1"/>
    <property type="molecule type" value="Genomic_DNA"/>
</dbReference>
<dbReference type="OrthoDB" id="6930132at2759"/>
<dbReference type="AlphaFoldDB" id="A0A9N9WG97"/>
<proteinExistence type="predicted"/>
<reference evidence="1" key="1">
    <citation type="submission" date="2021-12" db="EMBL/GenBank/DDBJ databases">
        <authorList>
            <person name="King R."/>
        </authorList>
    </citation>
    <scope>NUCLEOTIDE SEQUENCE</scope>
</reference>
<name>A0A9N9WG97_9NEOP</name>
<evidence type="ECO:0000313" key="2">
    <source>
        <dbReference type="Proteomes" id="UP001153714"/>
    </source>
</evidence>
<organism evidence="1 2">
    <name type="scientific">Diatraea saccharalis</name>
    <name type="common">sugarcane borer</name>
    <dbReference type="NCBI Taxonomy" id="40085"/>
    <lineage>
        <taxon>Eukaryota</taxon>
        <taxon>Metazoa</taxon>
        <taxon>Ecdysozoa</taxon>
        <taxon>Arthropoda</taxon>
        <taxon>Hexapoda</taxon>
        <taxon>Insecta</taxon>
        <taxon>Pterygota</taxon>
        <taxon>Neoptera</taxon>
        <taxon>Endopterygota</taxon>
        <taxon>Lepidoptera</taxon>
        <taxon>Glossata</taxon>
        <taxon>Ditrysia</taxon>
        <taxon>Pyraloidea</taxon>
        <taxon>Crambidae</taxon>
        <taxon>Crambinae</taxon>
        <taxon>Diatraea</taxon>
    </lineage>
</organism>
<dbReference type="Proteomes" id="UP001153714">
    <property type="component" value="Chromosome 22"/>
</dbReference>
<reference evidence="1" key="2">
    <citation type="submission" date="2022-10" db="EMBL/GenBank/DDBJ databases">
        <authorList>
            <consortium name="ENA_rothamsted_submissions"/>
            <consortium name="culmorum"/>
            <person name="King R."/>
        </authorList>
    </citation>
    <scope>NUCLEOTIDE SEQUENCE</scope>
</reference>